<feature type="transmembrane region" description="Helical" evidence="5">
    <location>
        <begin position="6"/>
        <end position="22"/>
    </location>
</feature>
<keyword evidence="4 5" id="KW-0472">Membrane</keyword>
<evidence type="ECO:0000256" key="3">
    <source>
        <dbReference type="ARBA" id="ARBA00022989"/>
    </source>
</evidence>
<comment type="caution">
    <text evidence="6">The sequence shown here is derived from an EMBL/GenBank/DDBJ whole genome shotgun (WGS) entry which is preliminary data.</text>
</comment>
<dbReference type="Pfam" id="PF13564">
    <property type="entry name" value="DoxX_2"/>
    <property type="match status" value="1"/>
</dbReference>
<dbReference type="Proteomes" id="UP000270649">
    <property type="component" value="Unassembled WGS sequence"/>
</dbReference>
<accession>A0A3M0H1V4</accession>
<comment type="subcellular location">
    <subcellularLocation>
        <location evidence="1">Membrane</location>
        <topology evidence="1">Multi-pass membrane protein</topology>
    </subcellularLocation>
</comment>
<dbReference type="InterPro" id="IPR032808">
    <property type="entry name" value="DoxX"/>
</dbReference>
<evidence type="ECO:0000256" key="2">
    <source>
        <dbReference type="ARBA" id="ARBA00022692"/>
    </source>
</evidence>
<dbReference type="EMBL" id="REGC01000002">
    <property type="protein sequence ID" value="RMB63606.1"/>
    <property type="molecule type" value="Genomic_DNA"/>
</dbReference>
<evidence type="ECO:0000256" key="1">
    <source>
        <dbReference type="ARBA" id="ARBA00004141"/>
    </source>
</evidence>
<dbReference type="AlphaFoldDB" id="A0A3M0H1V4"/>
<name>A0A3M0H1V4_9CORY</name>
<evidence type="ECO:0000256" key="4">
    <source>
        <dbReference type="ARBA" id="ARBA00023136"/>
    </source>
</evidence>
<feature type="transmembrane region" description="Helical" evidence="5">
    <location>
        <begin position="69"/>
        <end position="86"/>
    </location>
</feature>
<protein>
    <recommendedName>
        <fullName evidence="8">DoxX family protein</fullName>
    </recommendedName>
</protein>
<feature type="transmembrane region" description="Helical" evidence="5">
    <location>
        <begin position="98"/>
        <end position="119"/>
    </location>
</feature>
<reference evidence="6 7" key="1">
    <citation type="submission" date="2018-10" db="EMBL/GenBank/DDBJ databases">
        <title>Corynebacterium macginleyi genome sequencing and assembly of the type strain and two clinical samples.</title>
        <authorList>
            <person name="Bernier A.-M."/>
            <person name="Bernard K."/>
        </authorList>
    </citation>
    <scope>NUCLEOTIDE SEQUENCE [LARGE SCALE GENOMIC DNA]</scope>
    <source>
        <strain evidence="6 7">NML 120205</strain>
    </source>
</reference>
<gene>
    <name evidence="6" type="ORF">D9543_01985</name>
</gene>
<keyword evidence="3 5" id="KW-1133">Transmembrane helix</keyword>
<proteinExistence type="predicted"/>
<evidence type="ECO:0008006" key="8">
    <source>
        <dbReference type="Google" id="ProtNLM"/>
    </source>
</evidence>
<sequence>MGSLSVFGTYLLAIVLIGDAVLSVKPPKFISRCLSGVNFPQDWWWALIGIKALAALGLIVGAVVNNPSILTTVSVGVLAYFIFAIIAHIKANFVGKEFWVNCLGMTILSAVVLVLNFAAMG</sequence>
<evidence type="ECO:0000256" key="5">
    <source>
        <dbReference type="SAM" id="Phobius"/>
    </source>
</evidence>
<feature type="transmembrane region" description="Helical" evidence="5">
    <location>
        <begin position="43"/>
        <end position="63"/>
    </location>
</feature>
<organism evidence="6 7">
    <name type="scientific">Corynebacterium macginleyi</name>
    <dbReference type="NCBI Taxonomy" id="38290"/>
    <lineage>
        <taxon>Bacteria</taxon>
        <taxon>Bacillati</taxon>
        <taxon>Actinomycetota</taxon>
        <taxon>Actinomycetes</taxon>
        <taxon>Mycobacteriales</taxon>
        <taxon>Corynebacteriaceae</taxon>
        <taxon>Corynebacterium</taxon>
    </lineage>
</organism>
<evidence type="ECO:0000313" key="6">
    <source>
        <dbReference type="EMBL" id="RMB63606.1"/>
    </source>
</evidence>
<keyword evidence="2 5" id="KW-0812">Transmembrane</keyword>
<evidence type="ECO:0000313" key="7">
    <source>
        <dbReference type="Proteomes" id="UP000270649"/>
    </source>
</evidence>
<dbReference type="GO" id="GO:0016020">
    <property type="term" value="C:membrane"/>
    <property type="evidence" value="ECO:0007669"/>
    <property type="project" value="UniProtKB-SubCell"/>
</dbReference>
<dbReference type="RefSeq" id="WP_121927369.1">
    <property type="nucleotide sequence ID" value="NZ_JAACCF010000010.1"/>
</dbReference>